<dbReference type="InterPro" id="IPR051612">
    <property type="entry name" value="Teichoic_Acid_Biosynth"/>
</dbReference>
<evidence type="ECO:0000313" key="2">
    <source>
        <dbReference type="Proteomes" id="UP000252254"/>
    </source>
</evidence>
<dbReference type="AlphaFoldDB" id="A0A366EEY9"/>
<dbReference type="SUPFAM" id="SSF53756">
    <property type="entry name" value="UDP-Glycosyltransferase/glycogen phosphorylase"/>
    <property type="match status" value="1"/>
</dbReference>
<comment type="caution">
    <text evidence="1">The sequence shown here is derived from an EMBL/GenBank/DDBJ whole genome shotgun (WGS) entry which is preliminary data.</text>
</comment>
<dbReference type="PANTHER" id="PTHR37316:SF3">
    <property type="entry name" value="TEICHOIC ACID GLYCEROL-PHOSPHATE TRANSFERASE"/>
    <property type="match status" value="1"/>
</dbReference>
<proteinExistence type="predicted"/>
<dbReference type="OrthoDB" id="396512at2"/>
<organism evidence="1 2">
    <name type="scientific">Paraliobacillus ryukyuensis</name>
    <dbReference type="NCBI Taxonomy" id="200904"/>
    <lineage>
        <taxon>Bacteria</taxon>
        <taxon>Bacillati</taxon>
        <taxon>Bacillota</taxon>
        <taxon>Bacilli</taxon>
        <taxon>Bacillales</taxon>
        <taxon>Bacillaceae</taxon>
        <taxon>Paraliobacillus</taxon>
    </lineage>
</organism>
<keyword evidence="2" id="KW-1185">Reference proteome</keyword>
<reference evidence="1 2" key="1">
    <citation type="submission" date="2018-06" db="EMBL/GenBank/DDBJ databases">
        <title>Genomic Encyclopedia of Type Strains, Phase IV (KMG-IV): sequencing the most valuable type-strain genomes for metagenomic binning, comparative biology and taxonomic classification.</title>
        <authorList>
            <person name="Goeker M."/>
        </authorList>
    </citation>
    <scope>NUCLEOTIDE SEQUENCE [LARGE SCALE GENOMIC DNA]</scope>
    <source>
        <strain evidence="1 2">DSM 15140</strain>
    </source>
</reference>
<sequence>MKLDNTLDKPLIRSIIIHNNELKCFGSYHKVVDVAVLKHRKTEKYFSLKLNWKDNNNWELSIDFNLIDLNNGTWDLYMKEPNHNERIHLQTDALDNSEYTLFSTRNEITRKIEMYKTIYGNASLKVVSPKIHINDYSLDFTSESTILFNSIVEFPSEINMDGFMNHLLLIRNKDNKAIDCPVNLIETNPDRNEYSLSFSFDYKNLVEFYKKTGSKKFSVYLLFEINNQKYIVRLSTSDKSLKQLSSYEHTSNGLKIMFLYSTIKDNLAINLEGVSVSKNISFYSLNHKGLTLHGVCNLDNIPLQNKHFLQRFLIIKERDTLNELEYDLGSEESFEITVPLKELYNLTNNRECVLDIYVQFSYNDHLIRKRIGCEEFNYSKDGIIDKVNYKKMSGVTSYYLTFTPRGYLKILKASHSWLAYLYMMYGQYLDYYFSQKNIWLIGERGNTAQDTGFHFFNYCREHYPNSPIYYVIDKNSRDFKNLMYMDNVIIKGSYQHYRLAAKANVFIGSHDIDYILPDKGINFYSYKKRNKVFLQHGVLGRKNVEYHKKYYEYPFNLFLVSSKYEKDMVQQTLGYSKKEVAVTGLSRFDHLKMQHSKKQTSIIVIPTWRDWLGNDDDFKKSNYFNKYYELLTNNELNTIIQRNNIKLYFYPHYRMQAMIHHFKDIDNENISIVELGQRNVQDLLIESDLMITDYSSVSFDFNYMSKPVIFYHFDRNKFFSKGILRPIEETFLGDICVTPEQIVDNVKYYIQYNFKEKQNYVDKKHLIFDHVDTNNAKRIFDEINRL</sequence>
<dbReference type="InterPro" id="IPR043148">
    <property type="entry name" value="TagF_C"/>
</dbReference>
<dbReference type="Proteomes" id="UP000252254">
    <property type="component" value="Unassembled WGS sequence"/>
</dbReference>
<name>A0A366EEY9_9BACI</name>
<dbReference type="GO" id="GO:0016020">
    <property type="term" value="C:membrane"/>
    <property type="evidence" value="ECO:0007669"/>
    <property type="project" value="InterPro"/>
</dbReference>
<dbReference type="Gene3D" id="3.40.50.12580">
    <property type="match status" value="1"/>
</dbReference>
<gene>
    <name evidence="1" type="ORF">DES48_102350</name>
</gene>
<keyword evidence="1" id="KW-0808">Transferase</keyword>
<dbReference type="EMBL" id="QNRI01000002">
    <property type="protein sequence ID" value="RBP00586.1"/>
    <property type="molecule type" value="Genomic_DNA"/>
</dbReference>
<dbReference type="GO" id="GO:0047355">
    <property type="term" value="F:CDP-glycerol glycerophosphotransferase activity"/>
    <property type="evidence" value="ECO:0007669"/>
    <property type="project" value="InterPro"/>
</dbReference>
<evidence type="ECO:0000313" key="1">
    <source>
        <dbReference type="EMBL" id="RBP00586.1"/>
    </source>
</evidence>
<dbReference type="Pfam" id="PF04464">
    <property type="entry name" value="Glyphos_transf"/>
    <property type="match status" value="1"/>
</dbReference>
<dbReference type="InterPro" id="IPR007554">
    <property type="entry name" value="Glycerophosphate_synth"/>
</dbReference>
<dbReference type="PANTHER" id="PTHR37316">
    <property type="entry name" value="TEICHOIC ACID GLYCEROL-PHOSPHATE PRIMASE"/>
    <property type="match status" value="1"/>
</dbReference>
<protein>
    <submittedName>
        <fullName evidence="1">CDP-glycerol glycerophosphotransferase (TagB/SpsB family)</fullName>
    </submittedName>
</protein>
<accession>A0A366EEY9</accession>
<dbReference type="RefSeq" id="WP_113867377.1">
    <property type="nucleotide sequence ID" value="NZ_BAABQN010000002.1"/>
</dbReference>